<name>A0ACB9YIB5_9PEZI</name>
<evidence type="ECO:0000313" key="1">
    <source>
        <dbReference type="EMBL" id="KAI4858765.1"/>
    </source>
</evidence>
<keyword evidence="2" id="KW-1185">Reference proteome</keyword>
<comment type="caution">
    <text evidence="1">The sequence shown here is derived from an EMBL/GenBank/DDBJ whole genome shotgun (WGS) entry which is preliminary data.</text>
</comment>
<sequence length="978" mass="111729">MVEDLQLLKSRLEDIEKKYQELSSKQDKQEAKIEDKNDDTPKTSDEDKSREEKKDEDPEDEDTPLIVKLNRLSWTQWRKLRVSEDEWENKTDDQKKKEAKKRKVKSERFVIDVVADTGDLGLPAYTEKQGSAKRSRVPGRIRINSEHILDALNNLINIALPQKCQILHPYKIIIDNLDEIKEHMKTLEDELAKKELHDLSPVEGSNRTEKDSKTQSEDKSTKTKAEEDVELAQEKVAHYKCFIELLETDLAPEVEVVRSVRDGTAEKIMFCHLWHLFPPGETVYYQNSDRNEPPQAAQVLKVSGGRPRLPNSSRYYSWYWSLTDKDKAFQKVSPFTIDAFHLDFDGKKYRLVQDKYEIQRYTGEAPITSLTVFPLRFFAESARAETSQMLLTRGLNFRGLASVDAAHREYRGMTLDTEREDIDGRVIIDFKQAPVIDPSSSRKTSKDTKDEDDESKGRIFGLRPFTQTKQFEYEEVIGSNEDLDLTLYNDHTYDGDKSDKLFSVNKVLLAPLQEMNSDDLTDEELRLLPGSVYAYILRSRKYCKCDINLIKEISLNRQAFDDLVLPKHYKTLIKSLVDRHSLGSRPVEQKAQENKKDPVMKRTDSQSTKHESGQDTLSIVKGKGRGLIILLHGVPGVGKTSTAETVAEATGRPLLPVTCGDIGESAADVEKNLEQIFTNSHRWGCVLLLDEAEVFLTKRNLQDLTRNAMVSVFLRALEFYSGILFLTTNRVGTIDEAFKSRIHISLYYAPLDWKTSKLIWQVNIRRSQSKVDTDRDEIIRFAKKHFFRSDENSRWNGRQIYNAFKTAIALAEFEKQTTEDNINSSSSSSKKKTLPPKPVLTASHLRQVALVAKKFDEYLLETQGGETTAAMNQQHKVRADAFGLDGAPAQQKLKRRPTKNRMLDLDELPSTSEEDSDGSDDVSASSDGEEEEETEYEERKKSKRKGESSSKKGEDKKKSRKSKKSSKKPVDDDSDASS</sequence>
<dbReference type="Proteomes" id="UP001497700">
    <property type="component" value="Unassembled WGS sequence"/>
</dbReference>
<reference evidence="1 2" key="1">
    <citation type="journal article" date="2022" name="New Phytol.">
        <title>Ecological generalism drives hyperdiversity of secondary metabolite gene clusters in xylarialean endophytes.</title>
        <authorList>
            <person name="Franco M.E.E."/>
            <person name="Wisecaver J.H."/>
            <person name="Arnold A.E."/>
            <person name="Ju Y.M."/>
            <person name="Slot J.C."/>
            <person name="Ahrendt S."/>
            <person name="Moore L.P."/>
            <person name="Eastman K.E."/>
            <person name="Scott K."/>
            <person name="Konkel Z."/>
            <person name="Mondo S.J."/>
            <person name="Kuo A."/>
            <person name="Hayes R.D."/>
            <person name="Haridas S."/>
            <person name="Andreopoulos B."/>
            <person name="Riley R."/>
            <person name="LaButti K."/>
            <person name="Pangilinan J."/>
            <person name="Lipzen A."/>
            <person name="Amirebrahimi M."/>
            <person name="Yan J."/>
            <person name="Adam C."/>
            <person name="Keymanesh K."/>
            <person name="Ng V."/>
            <person name="Louie K."/>
            <person name="Northen T."/>
            <person name="Drula E."/>
            <person name="Henrissat B."/>
            <person name="Hsieh H.M."/>
            <person name="Youens-Clark K."/>
            <person name="Lutzoni F."/>
            <person name="Miadlikowska J."/>
            <person name="Eastwood D.C."/>
            <person name="Hamelin R.C."/>
            <person name="Grigoriev I.V."/>
            <person name="U'Ren J.M."/>
        </authorList>
    </citation>
    <scope>NUCLEOTIDE SEQUENCE [LARGE SCALE GENOMIC DNA]</scope>
    <source>
        <strain evidence="1 2">CBS 119005</strain>
    </source>
</reference>
<accession>A0ACB9YIB5</accession>
<keyword evidence="1" id="KW-0378">Hydrolase</keyword>
<protein>
    <submittedName>
        <fullName evidence="1">P-loop containing nucleoside triphosphate hydrolase protein</fullName>
    </submittedName>
</protein>
<gene>
    <name evidence="1" type="ORF">F4820DRAFT_463009</name>
</gene>
<dbReference type="EMBL" id="MU393691">
    <property type="protein sequence ID" value="KAI4858765.1"/>
    <property type="molecule type" value="Genomic_DNA"/>
</dbReference>
<organism evidence="1 2">
    <name type="scientific">Hypoxylon rubiginosum</name>
    <dbReference type="NCBI Taxonomy" id="110542"/>
    <lineage>
        <taxon>Eukaryota</taxon>
        <taxon>Fungi</taxon>
        <taxon>Dikarya</taxon>
        <taxon>Ascomycota</taxon>
        <taxon>Pezizomycotina</taxon>
        <taxon>Sordariomycetes</taxon>
        <taxon>Xylariomycetidae</taxon>
        <taxon>Xylariales</taxon>
        <taxon>Hypoxylaceae</taxon>
        <taxon>Hypoxylon</taxon>
    </lineage>
</organism>
<proteinExistence type="predicted"/>
<evidence type="ECO:0000313" key="2">
    <source>
        <dbReference type="Proteomes" id="UP001497700"/>
    </source>
</evidence>